<gene>
    <name evidence="1" type="ORF">GCM10009851_05360</name>
</gene>
<dbReference type="InterPro" id="IPR010985">
    <property type="entry name" value="Ribbon_hlx_hlx"/>
</dbReference>
<dbReference type="Proteomes" id="UP001500929">
    <property type="component" value="Unassembled WGS sequence"/>
</dbReference>
<name>A0ABN3D967_9MICO</name>
<reference evidence="1 2" key="1">
    <citation type="journal article" date="2019" name="Int. J. Syst. Evol. Microbiol.">
        <title>The Global Catalogue of Microorganisms (GCM) 10K type strain sequencing project: providing services to taxonomists for standard genome sequencing and annotation.</title>
        <authorList>
            <consortium name="The Broad Institute Genomics Platform"/>
            <consortium name="The Broad Institute Genome Sequencing Center for Infectious Disease"/>
            <person name="Wu L."/>
            <person name="Ma J."/>
        </authorList>
    </citation>
    <scope>NUCLEOTIDE SEQUENCE [LARGE SCALE GENOMIC DNA]</scope>
    <source>
        <strain evidence="1 2">JCM 16117</strain>
    </source>
</reference>
<sequence length="63" mass="7372">MYTQQEAWIWHDESMPNQPKTPHKSFRIPPDLYAAAQDKAARQGRTLTDVVKELLQRYVDDAD</sequence>
<protein>
    <submittedName>
        <fullName evidence="1">Uncharacterized protein</fullName>
    </submittedName>
</protein>
<keyword evidence="2" id="KW-1185">Reference proteome</keyword>
<dbReference type="EMBL" id="BAAAQY010000001">
    <property type="protein sequence ID" value="GAA2224782.1"/>
    <property type="molecule type" value="Genomic_DNA"/>
</dbReference>
<organism evidence="1 2">
    <name type="scientific">Herbiconiux moechotypicola</name>
    <dbReference type="NCBI Taxonomy" id="637393"/>
    <lineage>
        <taxon>Bacteria</taxon>
        <taxon>Bacillati</taxon>
        <taxon>Actinomycetota</taxon>
        <taxon>Actinomycetes</taxon>
        <taxon>Micrococcales</taxon>
        <taxon>Microbacteriaceae</taxon>
        <taxon>Herbiconiux</taxon>
    </lineage>
</organism>
<evidence type="ECO:0000313" key="1">
    <source>
        <dbReference type="EMBL" id="GAA2224782.1"/>
    </source>
</evidence>
<comment type="caution">
    <text evidence="1">The sequence shown here is derived from an EMBL/GenBank/DDBJ whole genome shotgun (WGS) entry which is preliminary data.</text>
</comment>
<proteinExistence type="predicted"/>
<evidence type="ECO:0000313" key="2">
    <source>
        <dbReference type="Proteomes" id="UP001500929"/>
    </source>
</evidence>
<accession>A0ABN3D967</accession>
<dbReference type="SUPFAM" id="SSF47598">
    <property type="entry name" value="Ribbon-helix-helix"/>
    <property type="match status" value="1"/>
</dbReference>